<name>A0A8H7E1X2_9EURO</name>
<reference evidence="3" key="1">
    <citation type="submission" date="2020-02" db="EMBL/GenBank/DDBJ databases">
        <authorList>
            <person name="Palmer J.M."/>
        </authorList>
    </citation>
    <scope>NUCLEOTIDE SEQUENCE</scope>
    <source>
        <strain evidence="3">EPUS1.4</strain>
        <tissue evidence="3">Thallus</tissue>
    </source>
</reference>
<feature type="compositionally biased region" description="Basic residues" evidence="2">
    <location>
        <begin position="386"/>
        <end position="395"/>
    </location>
</feature>
<evidence type="ECO:0000256" key="1">
    <source>
        <dbReference type="SAM" id="Coils"/>
    </source>
</evidence>
<feature type="compositionally biased region" description="Basic and acidic residues" evidence="2">
    <location>
        <begin position="534"/>
        <end position="629"/>
    </location>
</feature>
<feature type="compositionally biased region" description="Basic residues" evidence="2">
    <location>
        <begin position="815"/>
        <end position="824"/>
    </location>
</feature>
<keyword evidence="4" id="KW-1185">Reference proteome</keyword>
<comment type="caution">
    <text evidence="3">The sequence shown here is derived from an EMBL/GenBank/DDBJ whole genome shotgun (WGS) entry which is preliminary data.</text>
</comment>
<proteinExistence type="predicted"/>
<feature type="coiled-coil region" evidence="1">
    <location>
        <begin position="347"/>
        <end position="374"/>
    </location>
</feature>
<feature type="region of interest" description="Disordered" evidence="2">
    <location>
        <begin position="147"/>
        <end position="243"/>
    </location>
</feature>
<feature type="compositionally biased region" description="Basic and acidic residues" evidence="2">
    <location>
        <begin position="850"/>
        <end position="859"/>
    </location>
</feature>
<feature type="compositionally biased region" description="Basic and acidic residues" evidence="2">
    <location>
        <begin position="722"/>
        <end position="731"/>
    </location>
</feature>
<organism evidence="3 4">
    <name type="scientific">Endocarpon pusillum</name>
    <dbReference type="NCBI Taxonomy" id="364733"/>
    <lineage>
        <taxon>Eukaryota</taxon>
        <taxon>Fungi</taxon>
        <taxon>Dikarya</taxon>
        <taxon>Ascomycota</taxon>
        <taxon>Pezizomycotina</taxon>
        <taxon>Eurotiomycetes</taxon>
        <taxon>Chaetothyriomycetidae</taxon>
        <taxon>Verrucariales</taxon>
        <taxon>Verrucariaceae</taxon>
        <taxon>Endocarpon</taxon>
    </lineage>
</organism>
<feature type="compositionally biased region" description="Low complexity" evidence="2">
    <location>
        <begin position="630"/>
        <end position="646"/>
    </location>
</feature>
<evidence type="ECO:0000256" key="2">
    <source>
        <dbReference type="SAM" id="MobiDB-lite"/>
    </source>
</evidence>
<evidence type="ECO:0000313" key="4">
    <source>
        <dbReference type="Proteomes" id="UP000606974"/>
    </source>
</evidence>
<dbReference type="GO" id="GO:0070941">
    <property type="term" value="P:eisosome assembly"/>
    <property type="evidence" value="ECO:0007669"/>
    <property type="project" value="TreeGrafter"/>
</dbReference>
<feature type="compositionally biased region" description="Low complexity" evidence="2">
    <location>
        <begin position="226"/>
        <end position="243"/>
    </location>
</feature>
<dbReference type="Pfam" id="PF12757">
    <property type="entry name" value="Eisosome1"/>
    <property type="match status" value="1"/>
</dbReference>
<sequence length="888" mass="96840">MTMTAATAKNQGGPSQHTPSNKLEDQAATAALYVTKGKGKSAHPLLDDDGKLSSAGAATSLKYAKAQDLPSFPSPGLQIASAGAAASLADTHKKSVELWKPASIPAAEKAALLAKDYEADPLWHPTLSTAGSKAALLASDKGAHVNIWKPHETDDGHSAAEQAVRKKAPPPIDPRALPADASRKALMAATGAMASSRRRADSAPIAPINSPGSPSNSQWALKAANQSQRGQRSERSGLSSGSGDLALDAARVQNMAQTNVSRQMYTSHPPVSIEVEEKKRQDTIRASAVAMAQKMYAIQQKAIEEAKADISRADSRYAATHVHNRRTSDASSIAGTPDPLISPMHGNNLQEAAQRLAQERLAKLRDEHEEYKNYYGQKSPTTRSRLSIHSKLRRRASSDGAVDDMDEEQSRKIRTQMSIFQSSLATVDEKKRQRDRDALLAAAQRNVRASMHSMDEEVFQETGKSSPAQREEWASKAKEKAKADSNARMESYGKVHIGGGKYLDQADVDAVARSRIQPTLDDINEKADVQHAREAEVKLEQEEQQRLAELEKQRAAELKAEQKRAREEEKREEKAKKADEKRAHKEEMALLKEKERIEKEELKTKAKMEKERHRLEEEEKRKSKEKGKAAEALLVVRTEVATAAVTSDTDRPTSSGGQVPAMTARRASTSSQSLNISSDDEERRRTGKSTDDREIVSPTSPSKRQSKVKSWFAGRFRSTSKPAKDEERGDTTKAGFIGGASLTGAGSSDGGEDMPRDNSMRDVALAGKIPPVHPVVTKTPTDRSVSPVSETRAKKDSDSTSISTLSDSGEDPPNKKGKQRRGRLGFKDRLLGKTNTRSSNETDHEEFEEARDTFEEEKLAPPPKLTATTLATKASASPVRDSKFSEIL</sequence>
<feature type="compositionally biased region" description="Basic and acidic residues" evidence="2">
    <location>
        <begin position="469"/>
        <end position="488"/>
    </location>
</feature>
<accession>A0A8H7E1X2</accession>
<dbReference type="EMBL" id="JAACFV010000088">
    <property type="protein sequence ID" value="KAF7506382.1"/>
    <property type="molecule type" value="Genomic_DNA"/>
</dbReference>
<feature type="compositionally biased region" description="Basic and acidic residues" evidence="2">
    <location>
        <begin position="149"/>
        <end position="158"/>
    </location>
</feature>
<dbReference type="Proteomes" id="UP000606974">
    <property type="component" value="Unassembled WGS sequence"/>
</dbReference>
<feature type="region of interest" description="Disordered" evidence="2">
    <location>
        <begin position="458"/>
        <end position="488"/>
    </location>
</feature>
<dbReference type="OrthoDB" id="4070583at2759"/>
<feature type="compositionally biased region" description="Polar residues" evidence="2">
    <location>
        <begin position="1"/>
        <end position="21"/>
    </location>
</feature>
<dbReference type="PANTHER" id="PTHR28298">
    <property type="entry name" value="EISOSOME PROTEIN 1"/>
    <property type="match status" value="1"/>
</dbReference>
<feature type="region of interest" description="Disordered" evidence="2">
    <location>
        <begin position="376"/>
        <end position="410"/>
    </location>
</feature>
<keyword evidence="1" id="KW-0175">Coiled coil</keyword>
<feature type="compositionally biased region" description="Polar residues" evidence="2">
    <location>
        <begin position="210"/>
        <end position="219"/>
    </location>
</feature>
<dbReference type="InterPro" id="IPR024527">
    <property type="entry name" value="Eisosome1"/>
</dbReference>
<feature type="compositionally biased region" description="Polar residues" evidence="2">
    <location>
        <begin position="666"/>
        <end position="677"/>
    </location>
</feature>
<feature type="compositionally biased region" description="Basic and acidic residues" evidence="2">
    <location>
        <begin position="681"/>
        <end position="695"/>
    </location>
</feature>
<feature type="region of interest" description="Disordered" evidence="2">
    <location>
        <begin position="1"/>
        <end position="29"/>
    </location>
</feature>
<feature type="compositionally biased region" description="Low complexity" evidence="2">
    <location>
        <begin position="865"/>
        <end position="874"/>
    </location>
</feature>
<feature type="region of interest" description="Disordered" evidence="2">
    <location>
        <begin position="534"/>
        <end position="888"/>
    </location>
</feature>
<evidence type="ECO:0008006" key="5">
    <source>
        <dbReference type="Google" id="ProtNLM"/>
    </source>
</evidence>
<feature type="compositionally biased region" description="Polar residues" evidence="2">
    <location>
        <begin position="376"/>
        <end position="385"/>
    </location>
</feature>
<dbReference type="AlphaFoldDB" id="A0A8H7E1X2"/>
<dbReference type="PANTHER" id="PTHR28298:SF1">
    <property type="entry name" value="EISOSOME PROTEIN 1"/>
    <property type="match status" value="1"/>
</dbReference>
<protein>
    <recommendedName>
        <fullName evidence="5">Eisosome protein 1</fullName>
    </recommendedName>
</protein>
<gene>
    <name evidence="3" type="ORF">GJ744_011848</name>
</gene>
<evidence type="ECO:0000313" key="3">
    <source>
        <dbReference type="EMBL" id="KAF7506382.1"/>
    </source>
</evidence>